<evidence type="ECO:0000313" key="2">
    <source>
        <dbReference type="Proteomes" id="UP000324222"/>
    </source>
</evidence>
<gene>
    <name evidence="1" type="ORF">E2C01_017072</name>
</gene>
<accession>A0A5B7DQN5</accession>
<dbReference type="AlphaFoldDB" id="A0A5B7DQN5"/>
<reference evidence="1 2" key="1">
    <citation type="submission" date="2019-05" db="EMBL/GenBank/DDBJ databases">
        <title>Another draft genome of Portunus trituberculatus and its Hox gene families provides insights of decapod evolution.</title>
        <authorList>
            <person name="Jeong J.-H."/>
            <person name="Song I."/>
            <person name="Kim S."/>
            <person name="Choi T."/>
            <person name="Kim D."/>
            <person name="Ryu S."/>
            <person name="Kim W."/>
        </authorList>
    </citation>
    <scope>NUCLEOTIDE SEQUENCE [LARGE SCALE GENOMIC DNA]</scope>
    <source>
        <tissue evidence="1">Muscle</tissue>
    </source>
</reference>
<evidence type="ECO:0000313" key="1">
    <source>
        <dbReference type="EMBL" id="MPC24002.1"/>
    </source>
</evidence>
<dbReference type="Proteomes" id="UP000324222">
    <property type="component" value="Unassembled WGS sequence"/>
</dbReference>
<proteinExistence type="predicted"/>
<sequence>MLGDAGKSSRSYTELVDNTSKSVLVLLWWWSTRLHHFLHHIEADPGLGLILSDGDHVQHIKVAHVGGVGVTLLVDAPLKLCRVRMSCKWIEKCLWVQVVITTSLHKFVVPSSANTFFSVRAVASRNILPSAVFELRDLGAFKAALKHFVSQELYQYYSWPCKMNYQCTLQPTSSLTCSGI</sequence>
<organism evidence="1 2">
    <name type="scientific">Portunus trituberculatus</name>
    <name type="common">Swimming crab</name>
    <name type="synonym">Neptunus trituberculatus</name>
    <dbReference type="NCBI Taxonomy" id="210409"/>
    <lineage>
        <taxon>Eukaryota</taxon>
        <taxon>Metazoa</taxon>
        <taxon>Ecdysozoa</taxon>
        <taxon>Arthropoda</taxon>
        <taxon>Crustacea</taxon>
        <taxon>Multicrustacea</taxon>
        <taxon>Malacostraca</taxon>
        <taxon>Eumalacostraca</taxon>
        <taxon>Eucarida</taxon>
        <taxon>Decapoda</taxon>
        <taxon>Pleocyemata</taxon>
        <taxon>Brachyura</taxon>
        <taxon>Eubrachyura</taxon>
        <taxon>Portunoidea</taxon>
        <taxon>Portunidae</taxon>
        <taxon>Portuninae</taxon>
        <taxon>Portunus</taxon>
    </lineage>
</organism>
<protein>
    <submittedName>
        <fullName evidence="1">Uncharacterized protein</fullName>
    </submittedName>
</protein>
<name>A0A5B7DQN5_PORTR</name>
<dbReference type="EMBL" id="VSRR010001277">
    <property type="protein sequence ID" value="MPC24002.1"/>
    <property type="molecule type" value="Genomic_DNA"/>
</dbReference>
<comment type="caution">
    <text evidence="1">The sequence shown here is derived from an EMBL/GenBank/DDBJ whole genome shotgun (WGS) entry which is preliminary data.</text>
</comment>
<keyword evidence="2" id="KW-1185">Reference proteome</keyword>